<dbReference type="InterPro" id="IPR002931">
    <property type="entry name" value="Transglutaminase-like"/>
</dbReference>
<dbReference type="Pfam" id="PF01841">
    <property type="entry name" value="Transglut_core"/>
    <property type="match status" value="1"/>
</dbReference>
<evidence type="ECO:0000259" key="2">
    <source>
        <dbReference type="SMART" id="SM00460"/>
    </source>
</evidence>
<dbReference type="RefSeq" id="WP_013565131.1">
    <property type="nucleotide sequence ID" value="NC_014962.1"/>
</dbReference>
<protein>
    <submittedName>
        <fullName evidence="3">Transglutaminase domain-containing protein</fullName>
    </submittedName>
</protein>
<dbReference type="Gene3D" id="3.10.620.30">
    <property type="match status" value="1"/>
</dbReference>
<feature type="compositionally biased region" description="Pro residues" evidence="1">
    <location>
        <begin position="302"/>
        <end position="312"/>
    </location>
</feature>
<feature type="domain" description="Transglutaminase-like" evidence="2">
    <location>
        <begin position="173"/>
        <end position="241"/>
    </location>
</feature>
<sequence length="322" mass="36691">MQYLIHHLTEYIYSAPISESLMEVRMMPRSEGRQRCWRFRLQTSPRSRVLSHDDHRGNIIHHFSVPAKHNRLTITAESLVQVEAGTPLPEALDLGDWQRLDQATQTLDFWDDLAPSKFSKPTPALEEFARRVGWAERPACDPLSALRQLTTTIVNEFEYVPNSTKVDSPIDEALSLRAGVCQDFAHIWIALARRAGIPARYVSGYLYHREQDHDRSQADATHAWAEAWLPGLDWVGFDPTNDLIVTDRHIRVAIGRDYADVPPTRGVYRGEAQGTIKVIVKVEPSEAISLADEYDLLNSDNPPLPLHEPPPQQQQQQQQQQQ</sequence>
<dbReference type="Pfam" id="PF08379">
    <property type="entry name" value="Bact_transglu_N"/>
    <property type="match status" value="1"/>
</dbReference>
<dbReference type="OrthoDB" id="9787782at2"/>
<feature type="compositionally biased region" description="Low complexity" evidence="1">
    <location>
        <begin position="313"/>
        <end position="322"/>
    </location>
</feature>
<feature type="region of interest" description="Disordered" evidence="1">
    <location>
        <begin position="296"/>
        <end position="322"/>
    </location>
</feature>
<reference key="1">
    <citation type="submission" date="2010-11" db="EMBL/GenBank/DDBJ databases">
        <title>The complete sequence of chromosome of Isophaera pallida ATCC 43644.</title>
        <authorList>
            <consortium name="US DOE Joint Genome Institute (JGI-PGF)"/>
            <person name="Lucas S."/>
            <person name="Copeland A."/>
            <person name="Lapidus A."/>
            <person name="Bruce D."/>
            <person name="Goodwin L."/>
            <person name="Pitluck S."/>
            <person name="Kyrpides N."/>
            <person name="Mavromatis K."/>
            <person name="Pagani I."/>
            <person name="Ivanova N."/>
            <person name="Saunders E."/>
            <person name="Brettin T."/>
            <person name="Detter J.C."/>
            <person name="Han C."/>
            <person name="Tapia R."/>
            <person name="Land M."/>
            <person name="Hauser L."/>
            <person name="Markowitz V."/>
            <person name="Cheng J.-F."/>
            <person name="Hugenholtz P."/>
            <person name="Woyke T."/>
            <person name="Wu D."/>
            <person name="Eisen J.A."/>
        </authorList>
    </citation>
    <scope>NUCLEOTIDE SEQUENCE</scope>
    <source>
        <strain>ATCC 43644</strain>
    </source>
</reference>
<proteinExistence type="predicted"/>
<dbReference type="PANTHER" id="PTHR33490">
    <property type="entry name" value="BLR5614 PROTEIN-RELATED"/>
    <property type="match status" value="1"/>
</dbReference>
<evidence type="ECO:0000256" key="1">
    <source>
        <dbReference type="SAM" id="MobiDB-lite"/>
    </source>
</evidence>
<dbReference type="SUPFAM" id="SSF54001">
    <property type="entry name" value="Cysteine proteinases"/>
    <property type="match status" value="1"/>
</dbReference>
<reference evidence="3 4" key="2">
    <citation type="journal article" date="2011" name="Stand. Genomic Sci.">
        <title>Complete genome sequence of Isosphaera pallida type strain (IS1B).</title>
        <authorList>
            <consortium name="US DOE Joint Genome Institute (JGI-PGF)"/>
            <person name="Goker M."/>
            <person name="Cleland D."/>
            <person name="Saunders E."/>
            <person name="Lapidus A."/>
            <person name="Nolan M."/>
            <person name="Lucas S."/>
            <person name="Hammon N."/>
            <person name="Deshpande S."/>
            <person name="Cheng J.F."/>
            <person name="Tapia R."/>
            <person name="Han C."/>
            <person name="Goodwin L."/>
            <person name="Pitluck S."/>
            <person name="Liolios K."/>
            <person name="Pagani I."/>
            <person name="Ivanova N."/>
            <person name="Mavromatis K."/>
            <person name="Pati A."/>
            <person name="Chen A."/>
            <person name="Palaniappan K."/>
            <person name="Land M."/>
            <person name="Hauser L."/>
            <person name="Chang Y.J."/>
            <person name="Jeffries C.D."/>
            <person name="Detter J.C."/>
            <person name="Beck B."/>
            <person name="Woyke T."/>
            <person name="Bristow J."/>
            <person name="Eisen J.A."/>
            <person name="Markowitz V."/>
            <person name="Hugenholtz P."/>
            <person name="Kyrpides N.C."/>
            <person name="Klenk H.P."/>
        </authorList>
    </citation>
    <scope>NUCLEOTIDE SEQUENCE [LARGE SCALE GENOMIC DNA]</scope>
    <source>
        <strain evidence="4">ATCC 43644 / DSM 9630 / IS1B</strain>
    </source>
</reference>
<dbReference type="STRING" id="575540.Isop_2265"/>
<gene>
    <name evidence="3" type="ordered locus">Isop_2265</name>
</gene>
<dbReference type="InterPro" id="IPR038765">
    <property type="entry name" value="Papain-like_cys_pep_sf"/>
</dbReference>
<dbReference type="Proteomes" id="UP000008631">
    <property type="component" value="Chromosome"/>
</dbReference>
<dbReference type="AlphaFoldDB" id="E8R5T6"/>
<dbReference type="KEGG" id="ipa:Isop_2265"/>
<dbReference type="eggNOG" id="COG1305">
    <property type="taxonomic scope" value="Bacteria"/>
</dbReference>
<dbReference type="EMBL" id="CP002353">
    <property type="protein sequence ID" value="ADV62843.1"/>
    <property type="molecule type" value="Genomic_DNA"/>
</dbReference>
<dbReference type="HOGENOM" id="CLU_008973_1_0_0"/>
<dbReference type="InParanoid" id="E8R5T6"/>
<dbReference type="InterPro" id="IPR013589">
    <property type="entry name" value="Bac_transglu_N"/>
</dbReference>
<evidence type="ECO:0000313" key="4">
    <source>
        <dbReference type="Proteomes" id="UP000008631"/>
    </source>
</evidence>
<accession>E8R5T6</accession>
<organism evidence="3 4">
    <name type="scientific">Isosphaera pallida (strain ATCC 43644 / DSM 9630 / IS1B)</name>
    <dbReference type="NCBI Taxonomy" id="575540"/>
    <lineage>
        <taxon>Bacteria</taxon>
        <taxon>Pseudomonadati</taxon>
        <taxon>Planctomycetota</taxon>
        <taxon>Planctomycetia</taxon>
        <taxon>Isosphaerales</taxon>
        <taxon>Isosphaeraceae</taxon>
        <taxon>Isosphaera</taxon>
    </lineage>
</organism>
<evidence type="ECO:0000313" key="3">
    <source>
        <dbReference type="EMBL" id="ADV62843.1"/>
    </source>
</evidence>
<name>E8R5T6_ISOPI</name>
<keyword evidence="4" id="KW-1185">Reference proteome</keyword>
<dbReference type="PANTHER" id="PTHR33490:SF6">
    <property type="entry name" value="SLL1049 PROTEIN"/>
    <property type="match status" value="1"/>
</dbReference>
<dbReference type="SMART" id="SM00460">
    <property type="entry name" value="TGc"/>
    <property type="match status" value="1"/>
</dbReference>